<accession>A0A9P4X943</accession>
<dbReference type="Proteomes" id="UP000801864">
    <property type="component" value="Unassembled WGS sequence"/>
</dbReference>
<dbReference type="EMBL" id="QLNT01000018">
    <property type="protein sequence ID" value="KAF3065554.1"/>
    <property type="molecule type" value="Genomic_DNA"/>
</dbReference>
<dbReference type="InterPro" id="IPR052389">
    <property type="entry name" value="Sec_Metab_Biosynth-Assoc"/>
</dbReference>
<dbReference type="PANTHER" id="PTHR38110">
    <property type="entry name" value="CHROMOSOME 23, WHOLE GENOME SHOTGUN SEQUENCE"/>
    <property type="match status" value="1"/>
</dbReference>
<evidence type="ECO:0000313" key="3">
    <source>
        <dbReference type="Proteomes" id="UP000801864"/>
    </source>
</evidence>
<dbReference type="Gene3D" id="2.40.160.210">
    <property type="entry name" value="Acyl-CoA thioesterase, double hotdog domain"/>
    <property type="match status" value="1"/>
</dbReference>
<evidence type="ECO:0000259" key="1">
    <source>
        <dbReference type="Pfam" id="PF13622"/>
    </source>
</evidence>
<reference evidence="2 3" key="1">
    <citation type="submission" date="2018-06" db="EMBL/GenBank/DDBJ databases">
        <title>Genome analysis of cellulolytic fungus Trichoderma lentiforme CFAM-422.</title>
        <authorList>
            <person name="Steindorff A.S."/>
            <person name="Formighieri E.F."/>
            <person name="Midorikawa G.E.O."/>
            <person name="Tamietti M.S."/>
            <person name="Ramos E.Z."/>
            <person name="Silva A.S."/>
            <person name="Bon E.P.S."/>
            <person name="Mendes T.D."/>
            <person name="Damaso M.C.T."/>
            <person name="Favaro L.C.L."/>
        </authorList>
    </citation>
    <scope>NUCLEOTIDE SEQUENCE [LARGE SCALE GENOMIC DNA]</scope>
    <source>
        <strain evidence="2 3">CFAM-422</strain>
    </source>
</reference>
<dbReference type="Pfam" id="PF13622">
    <property type="entry name" value="4HBT_3"/>
    <property type="match status" value="1"/>
</dbReference>
<dbReference type="AlphaFoldDB" id="A0A9P4X943"/>
<feature type="domain" description="Acyl-CoA thioesterase-like N-terminal HotDog" evidence="1">
    <location>
        <begin position="48"/>
        <end position="124"/>
    </location>
</feature>
<dbReference type="InterPro" id="IPR042171">
    <property type="entry name" value="Acyl-CoA_hotdog"/>
</dbReference>
<dbReference type="PANTHER" id="PTHR38110:SF1">
    <property type="entry name" value="THIOESTERASE DOMAIN-CONTAINING PROTEIN"/>
    <property type="match status" value="1"/>
</dbReference>
<comment type="caution">
    <text evidence="2">The sequence shown here is derived from an EMBL/GenBank/DDBJ whole genome shotgun (WGS) entry which is preliminary data.</text>
</comment>
<name>A0A9P4X943_9HYPO</name>
<keyword evidence="3" id="KW-1185">Reference proteome</keyword>
<sequence length="269" mass="30091">MDDAHVPNSEATPGWKNHKFARTNFLDAIITTPLEGFGGSRYAGNAPVDWGKLPVLGGYLGAVLINAACQFSRVKFDTRAEHDPLSLYIEFLQPVRQGPYHVALSILQSSASQATIKAEIVYADSAKNIIYCHATIRVGSLSRGKTLLEQNINQRKVVVPDRIKDCSRWVDAFFYYINPPSTTVRCYTPSGGPTALWSPAFGGQNVRYMWNKLDNEQTYELEYLPLLVDLIPPLPLNYEENALEGIVKYQLPTISLKLDFCTNMRMGNL</sequence>
<dbReference type="InterPro" id="IPR049449">
    <property type="entry name" value="TesB_ACOT8-like_N"/>
</dbReference>
<organism evidence="2 3">
    <name type="scientific">Trichoderma lentiforme</name>
    <dbReference type="NCBI Taxonomy" id="1567552"/>
    <lineage>
        <taxon>Eukaryota</taxon>
        <taxon>Fungi</taxon>
        <taxon>Dikarya</taxon>
        <taxon>Ascomycota</taxon>
        <taxon>Pezizomycotina</taxon>
        <taxon>Sordariomycetes</taxon>
        <taxon>Hypocreomycetidae</taxon>
        <taxon>Hypocreales</taxon>
        <taxon>Hypocreaceae</taxon>
        <taxon>Trichoderma</taxon>
    </lineage>
</organism>
<evidence type="ECO:0000313" key="2">
    <source>
        <dbReference type="EMBL" id="KAF3065554.1"/>
    </source>
</evidence>
<gene>
    <name evidence="2" type="ORF">CFAM422_009566</name>
</gene>
<proteinExistence type="predicted"/>
<protein>
    <recommendedName>
        <fullName evidence="1">Acyl-CoA thioesterase-like N-terminal HotDog domain-containing protein</fullName>
    </recommendedName>
</protein>